<gene>
    <name evidence="2" type="ORF">VA596_22075</name>
</gene>
<organism evidence="2 3">
    <name type="scientific">Amycolatopsis heterodermiae</name>
    <dbReference type="NCBI Taxonomy" id="3110235"/>
    <lineage>
        <taxon>Bacteria</taxon>
        <taxon>Bacillati</taxon>
        <taxon>Actinomycetota</taxon>
        <taxon>Actinomycetes</taxon>
        <taxon>Pseudonocardiales</taxon>
        <taxon>Pseudonocardiaceae</taxon>
        <taxon>Amycolatopsis</taxon>
    </lineage>
</organism>
<accession>A0ABU5R8R0</accession>
<name>A0ABU5R8R0_9PSEU</name>
<evidence type="ECO:0000313" key="3">
    <source>
        <dbReference type="Proteomes" id="UP001304298"/>
    </source>
</evidence>
<feature type="region of interest" description="Disordered" evidence="1">
    <location>
        <begin position="1"/>
        <end position="52"/>
    </location>
</feature>
<proteinExistence type="predicted"/>
<keyword evidence="3" id="KW-1185">Reference proteome</keyword>
<dbReference type="Proteomes" id="UP001304298">
    <property type="component" value="Unassembled WGS sequence"/>
</dbReference>
<sequence>MGAALDVTGAEGVEDVEAVDGGGMTEDTAAGAAEPSSCPHAASAKKGTTNKAARVLRRIFPPRQQWQNEAEP</sequence>
<evidence type="ECO:0008006" key="4">
    <source>
        <dbReference type="Google" id="ProtNLM"/>
    </source>
</evidence>
<dbReference type="EMBL" id="JAYFSI010000004">
    <property type="protein sequence ID" value="MEA5362240.1"/>
    <property type="molecule type" value="Genomic_DNA"/>
</dbReference>
<evidence type="ECO:0000256" key="1">
    <source>
        <dbReference type="SAM" id="MobiDB-lite"/>
    </source>
</evidence>
<comment type="caution">
    <text evidence="2">The sequence shown here is derived from an EMBL/GenBank/DDBJ whole genome shotgun (WGS) entry which is preliminary data.</text>
</comment>
<reference evidence="2 3" key="1">
    <citation type="submission" date="2023-12" db="EMBL/GenBank/DDBJ databases">
        <title>Amycolatopsis sp. V23-08.</title>
        <authorList>
            <person name="Somphong A."/>
        </authorList>
    </citation>
    <scope>NUCLEOTIDE SEQUENCE [LARGE SCALE GENOMIC DNA]</scope>
    <source>
        <strain evidence="2 3">V23-08</strain>
    </source>
</reference>
<dbReference type="RefSeq" id="WP_323329692.1">
    <property type="nucleotide sequence ID" value="NZ_JAYFSI010000004.1"/>
</dbReference>
<evidence type="ECO:0000313" key="2">
    <source>
        <dbReference type="EMBL" id="MEA5362240.1"/>
    </source>
</evidence>
<protein>
    <recommendedName>
        <fullName evidence="4">Transposase</fullName>
    </recommendedName>
</protein>